<dbReference type="PANTHER" id="PTHR43643">
    <property type="entry name" value="HISTIDINOL-PHOSPHATE AMINOTRANSFERASE 2"/>
    <property type="match status" value="1"/>
</dbReference>
<dbReference type="InterPro" id="IPR005861">
    <property type="entry name" value="HisP_aminotrans"/>
</dbReference>
<dbReference type="GO" id="GO:0000105">
    <property type="term" value="P:L-histidine biosynthetic process"/>
    <property type="evidence" value="ECO:0007669"/>
    <property type="project" value="InterPro"/>
</dbReference>
<dbReference type="InterPro" id="IPR015422">
    <property type="entry name" value="PyrdxlP-dep_Trfase_small"/>
</dbReference>
<dbReference type="PANTHER" id="PTHR43643:SF3">
    <property type="entry name" value="HISTIDINOL-PHOSPHATE AMINOTRANSFERASE"/>
    <property type="match status" value="1"/>
</dbReference>
<dbReference type="OrthoDB" id="9809616at2"/>
<dbReference type="GO" id="GO:0008793">
    <property type="term" value="F:aromatic-amino-acid transaminase activity"/>
    <property type="evidence" value="ECO:0007669"/>
    <property type="project" value="UniProtKB-UniRule"/>
</dbReference>
<dbReference type="Proteomes" id="UP000293995">
    <property type="component" value="Chromosome"/>
</dbReference>
<evidence type="ECO:0000256" key="5">
    <source>
        <dbReference type="ARBA" id="ARBA00022898"/>
    </source>
</evidence>
<keyword evidence="9" id="KW-1185">Reference proteome</keyword>
<sequence length="405" mass="43111">MVPRPWAFRLAALAQRAVCCGLCSLDEQWAPAGARRLLCVTEDAPVRIRPEIAALPPYKQGKQAGTEAFKLSSNENPYEPLPAVVEALRRTVGVNRYPDATAARLRQALAVRFGVTPDEVHIGAGSVSILSQLMLAVAGPGDEIVYAWRSFEAYPGLVLVSGATPVEVPLASGARHDLDAMAAAVTDRTRAVIVCSPNNPTGPVVTQAEFEAFLAKIPSDLLVILDEAYAEFVTEPDAVDGLRKLGIADHSNVVVLRTFSKAYGLAGLRVGYAIGHRRILDAARSTAVPLSVTAQSEEAALASLEAEGELLERVRTIGQRRDRLAAALRAQGWSIPDAQGNFVWLATGEQTMDAAARFEADGCIVRPFAGDGIRISVGEEESVERVLRVAASLLAGLPADHPARG</sequence>
<proteinExistence type="inferred from homology"/>
<evidence type="ECO:0000313" key="8">
    <source>
        <dbReference type="EMBL" id="QAY59505.1"/>
    </source>
</evidence>
<dbReference type="PROSITE" id="PS00599">
    <property type="entry name" value="AA_TRANSFER_CLASS_2"/>
    <property type="match status" value="1"/>
</dbReference>
<comment type="subunit">
    <text evidence="2 6">Homodimer.</text>
</comment>
<dbReference type="Pfam" id="PF00155">
    <property type="entry name" value="Aminotran_1_2"/>
    <property type="match status" value="1"/>
</dbReference>
<feature type="modified residue" description="N6-(pyridoxal phosphate)lysine" evidence="6">
    <location>
        <position position="261"/>
    </location>
</feature>
<feature type="domain" description="Aminotransferase class I/classII large" evidence="7">
    <location>
        <begin position="68"/>
        <end position="388"/>
    </location>
</feature>
<name>A0A4P6EBG7_9MICO</name>
<reference evidence="8 9" key="1">
    <citation type="submission" date="2019-01" db="EMBL/GenBank/DDBJ databases">
        <title>Genome sequencing of strain DFW100M-13.</title>
        <authorList>
            <person name="Heo J."/>
            <person name="Kim S.-J."/>
            <person name="Kim J.-S."/>
            <person name="Hong S.-B."/>
            <person name="Kwon S.-W."/>
        </authorList>
    </citation>
    <scope>NUCLEOTIDE SEQUENCE [LARGE SCALE GENOMIC DNA]</scope>
    <source>
        <strain evidence="8 9">DFW100M-13</strain>
    </source>
</reference>
<gene>
    <name evidence="6" type="primary">pat</name>
    <name evidence="8" type="ORF">ET475_05545</name>
</gene>
<dbReference type="Gene3D" id="3.90.1150.10">
    <property type="entry name" value="Aspartate Aminotransferase, domain 1"/>
    <property type="match status" value="1"/>
</dbReference>
<dbReference type="NCBIfam" id="NF002878">
    <property type="entry name" value="PRK03321.1"/>
    <property type="match status" value="1"/>
</dbReference>
<evidence type="ECO:0000256" key="2">
    <source>
        <dbReference type="ARBA" id="ARBA00011738"/>
    </source>
</evidence>
<comment type="similarity">
    <text evidence="6">Belongs to the class-II pyridoxal-phosphate-dependent aminotransferase family.</text>
</comment>
<comment type="function">
    <text evidence="6">Aminotransferase that catalyzes the conversion of aromatic amino acids and 2-oxoglutarate into corresponding aromatic oxo acids and L-glutamate.</text>
</comment>
<keyword evidence="4 6" id="KW-0808">Transferase</keyword>
<evidence type="ECO:0000313" key="9">
    <source>
        <dbReference type="Proteomes" id="UP000293995"/>
    </source>
</evidence>
<comment type="cofactor">
    <cofactor evidence="1 6">
        <name>pyridoxal 5'-phosphate</name>
        <dbReference type="ChEBI" id="CHEBI:597326"/>
    </cofactor>
</comment>
<protein>
    <recommendedName>
        <fullName evidence="6">Aromatic amino acid aminotransferase</fullName>
        <shortName evidence="6">ArAT</shortName>
        <ecNumber evidence="6">2.6.1.57</ecNumber>
    </recommendedName>
</protein>
<dbReference type="HAMAP" id="MF_01023">
    <property type="entry name" value="HisC_aminotrans_2"/>
    <property type="match status" value="1"/>
</dbReference>
<organism evidence="8 9">
    <name type="scientific">Microbacterium protaetiae</name>
    <dbReference type="NCBI Taxonomy" id="2509458"/>
    <lineage>
        <taxon>Bacteria</taxon>
        <taxon>Bacillati</taxon>
        <taxon>Actinomycetota</taxon>
        <taxon>Actinomycetes</taxon>
        <taxon>Micrococcales</taxon>
        <taxon>Microbacteriaceae</taxon>
        <taxon>Microbacterium</taxon>
    </lineage>
</organism>
<evidence type="ECO:0000259" key="7">
    <source>
        <dbReference type="Pfam" id="PF00155"/>
    </source>
</evidence>
<dbReference type="InterPro" id="IPR024892">
    <property type="entry name" value="ArAT"/>
</dbReference>
<dbReference type="GO" id="GO:0030170">
    <property type="term" value="F:pyridoxal phosphate binding"/>
    <property type="evidence" value="ECO:0007669"/>
    <property type="project" value="UniProtKB-UniRule"/>
</dbReference>
<dbReference type="AlphaFoldDB" id="A0A4P6EBG7"/>
<dbReference type="InterPro" id="IPR050106">
    <property type="entry name" value="HistidinolP_aminotransfase"/>
</dbReference>
<dbReference type="GO" id="GO:0004400">
    <property type="term" value="F:histidinol-phosphate transaminase activity"/>
    <property type="evidence" value="ECO:0007669"/>
    <property type="project" value="InterPro"/>
</dbReference>
<evidence type="ECO:0000256" key="1">
    <source>
        <dbReference type="ARBA" id="ARBA00001933"/>
    </source>
</evidence>
<dbReference type="InterPro" id="IPR004839">
    <property type="entry name" value="Aminotransferase_I/II_large"/>
</dbReference>
<dbReference type="CDD" id="cd00609">
    <property type="entry name" value="AAT_like"/>
    <property type="match status" value="1"/>
</dbReference>
<dbReference type="KEGG" id="mprt:ET475_05545"/>
<evidence type="ECO:0000256" key="4">
    <source>
        <dbReference type="ARBA" id="ARBA00022679"/>
    </source>
</evidence>
<dbReference type="InterPro" id="IPR015421">
    <property type="entry name" value="PyrdxlP-dep_Trfase_major"/>
</dbReference>
<comment type="catalytic activity">
    <reaction evidence="6">
        <text>an aromatic L-alpha-amino acid + 2-oxoglutarate = an aromatic oxo-acid + L-glutamate</text>
        <dbReference type="Rhea" id="RHEA:17533"/>
        <dbReference type="ChEBI" id="CHEBI:16810"/>
        <dbReference type="ChEBI" id="CHEBI:29985"/>
        <dbReference type="ChEBI" id="CHEBI:73309"/>
        <dbReference type="ChEBI" id="CHEBI:84824"/>
        <dbReference type="EC" id="2.6.1.57"/>
    </reaction>
</comment>
<dbReference type="Gene3D" id="3.40.640.10">
    <property type="entry name" value="Type I PLP-dependent aspartate aminotransferase-like (Major domain)"/>
    <property type="match status" value="1"/>
</dbReference>
<dbReference type="InterPro" id="IPR015424">
    <property type="entry name" value="PyrdxlP-dep_Trfase"/>
</dbReference>
<dbReference type="EC" id="2.6.1.57" evidence="6"/>
<keyword evidence="3 6" id="KW-0032">Aminotransferase</keyword>
<dbReference type="EMBL" id="CP035494">
    <property type="protein sequence ID" value="QAY59505.1"/>
    <property type="molecule type" value="Genomic_DNA"/>
</dbReference>
<dbReference type="HAMAP" id="MF_01513">
    <property type="entry name" value="Phe_aminotrans_2"/>
    <property type="match status" value="1"/>
</dbReference>
<evidence type="ECO:0000256" key="3">
    <source>
        <dbReference type="ARBA" id="ARBA00022576"/>
    </source>
</evidence>
<accession>A0A4P6EBG7</accession>
<evidence type="ECO:0000256" key="6">
    <source>
        <dbReference type="HAMAP-Rule" id="MF_01513"/>
    </source>
</evidence>
<dbReference type="InterPro" id="IPR001917">
    <property type="entry name" value="Aminotrans_II_pyridoxalP_BS"/>
</dbReference>
<dbReference type="SUPFAM" id="SSF53383">
    <property type="entry name" value="PLP-dependent transferases"/>
    <property type="match status" value="1"/>
</dbReference>
<keyword evidence="5 6" id="KW-0663">Pyridoxal phosphate</keyword>